<evidence type="ECO:0000256" key="1">
    <source>
        <dbReference type="ARBA" id="ARBA00010638"/>
    </source>
</evidence>
<dbReference type="PANTHER" id="PTHR23407:SF1">
    <property type="entry name" value="5-FORMYLTETRAHYDROFOLATE CYCLO-LIGASE"/>
    <property type="match status" value="1"/>
</dbReference>
<keyword evidence="8" id="KW-1185">Reference proteome</keyword>
<dbReference type="GO" id="GO:0005524">
    <property type="term" value="F:ATP binding"/>
    <property type="evidence" value="ECO:0007669"/>
    <property type="project" value="UniProtKB-KW"/>
</dbReference>
<keyword evidence="3 6" id="KW-0067">ATP-binding</keyword>
<dbReference type="SUPFAM" id="SSF100950">
    <property type="entry name" value="NagB/RpiA/CoA transferase-like"/>
    <property type="match status" value="1"/>
</dbReference>
<sequence>MRAAVSSPLRCISSAPSALLRSVTRVIPSAVNLVSSAGTMPVELREQKQQARKAIKQQLRELTAEQMADESARIADHVLGLRAYRDAKTIGIYLHCAKLREVDTTRVLEDAMRQGKRCYVPVVEDSNSNMRFLHLDDLSCLRRVPPFDILEPTDTYPDGSPRQDVLGSRTPLDLLLMPGLGFDRSGRRLGRGGGGAV</sequence>
<keyword evidence="6" id="KW-0479">Metal-binding</keyword>
<protein>
    <recommendedName>
        <fullName evidence="5 6">5-formyltetrahydrofolate cyclo-ligase</fullName>
        <ecNumber evidence="5 6">6.3.3.2</ecNumber>
    </recommendedName>
</protein>
<dbReference type="Gene3D" id="3.40.50.10420">
    <property type="entry name" value="NagB/RpiA/CoA transferase-like"/>
    <property type="match status" value="1"/>
</dbReference>
<comment type="similarity">
    <text evidence="1 6">Belongs to the 5-formyltetrahydrofolate cyclo-ligase family.</text>
</comment>
<evidence type="ECO:0000256" key="6">
    <source>
        <dbReference type="RuleBase" id="RU361279"/>
    </source>
</evidence>
<comment type="cofactor">
    <cofactor evidence="6">
        <name>Mg(2+)</name>
        <dbReference type="ChEBI" id="CHEBI:18420"/>
    </cofactor>
</comment>
<keyword evidence="2 6" id="KW-0547">Nucleotide-binding</keyword>
<evidence type="ECO:0000256" key="5">
    <source>
        <dbReference type="ARBA" id="ARBA00038966"/>
    </source>
</evidence>
<dbReference type="PANTHER" id="PTHR23407">
    <property type="entry name" value="ATPASE INHIBITOR/5-FORMYLTETRAHYDROFOLATE CYCLO-LIGASE"/>
    <property type="match status" value="1"/>
</dbReference>
<reference evidence="7 8" key="1">
    <citation type="journal article" date="2023" name="Commun. Biol.">
        <title>Reorganization of the ancestral sex-determining regions during the evolution of trioecy in Pleodorina starrii.</title>
        <authorList>
            <person name="Takahashi K."/>
            <person name="Suzuki S."/>
            <person name="Kawai-Toyooka H."/>
            <person name="Yamamoto K."/>
            <person name="Hamaji T."/>
            <person name="Ootsuki R."/>
            <person name="Yamaguchi H."/>
            <person name="Kawachi M."/>
            <person name="Higashiyama T."/>
            <person name="Nozaki H."/>
        </authorList>
    </citation>
    <scope>NUCLEOTIDE SEQUENCE [LARGE SCALE GENOMIC DNA]</scope>
    <source>
        <strain evidence="7 8">NIES-4479</strain>
    </source>
</reference>
<name>A0A9W6BJU5_9CHLO</name>
<dbReference type="EC" id="6.3.3.2" evidence="5 6"/>
<evidence type="ECO:0000256" key="3">
    <source>
        <dbReference type="ARBA" id="ARBA00022840"/>
    </source>
</evidence>
<comment type="catalytic activity">
    <reaction evidence="4 6">
        <text>(6S)-5-formyl-5,6,7,8-tetrahydrofolate + ATP = (6R)-5,10-methenyltetrahydrofolate + ADP + phosphate</text>
        <dbReference type="Rhea" id="RHEA:10488"/>
        <dbReference type="ChEBI" id="CHEBI:30616"/>
        <dbReference type="ChEBI" id="CHEBI:43474"/>
        <dbReference type="ChEBI" id="CHEBI:57455"/>
        <dbReference type="ChEBI" id="CHEBI:57457"/>
        <dbReference type="ChEBI" id="CHEBI:456216"/>
        <dbReference type="EC" id="6.3.3.2"/>
    </reaction>
</comment>
<dbReference type="GO" id="GO:0035999">
    <property type="term" value="P:tetrahydrofolate interconversion"/>
    <property type="evidence" value="ECO:0007669"/>
    <property type="project" value="TreeGrafter"/>
</dbReference>
<dbReference type="EMBL" id="BRXU01000008">
    <property type="protein sequence ID" value="GLC53546.1"/>
    <property type="molecule type" value="Genomic_DNA"/>
</dbReference>
<dbReference type="AlphaFoldDB" id="A0A9W6BJU5"/>
<dbReference type="GO" id="GO:0009396">
    <property type="term" value="P:folic acid-containing compound biosynthetic process"/>
    <property type="evidence" value="ECO:0007669"/>
    <property type="project" value="TreeGrafter"/>
</dbReference>
<evidence type="ECO:0000313" key="7">
    <source>
        <dbReference type="EMBL" id="GLC53546.1"/>
    </source>
</evidence>
<dbReference type="Pfam" id="PF01812">
    <property type="entry name" value="5-FTHF_cyc-lig"/>
    <property type="match status" value="1"/>
</dbReference>
<dbReference type="InterPro" id="IPR024185">
    <property type="entry name" value="FTHF_cligase-like_sf"/>
</dbReference>
<accession>A0A9W6BJU5</accession>
<evidence type="ECO:0000256" key="4">
    <source>
        <dbReference type="ARBA" id="ARBA00036539"/>
    </source>
</evidence>
<evidence type="ECO:0000313" key="8">
    <source>
        <dbReference type="Proteomes" id="UP001165080"/>
    </source>
</evidence>
<gene>
    <name evidence="7" type="primary">PLESTB001220</name>
    <name evidence="7" type="ORF">PLESTB_000761200</name>
</gene>
<dbReference type="NCBIfam" id="TIGR02727">
    <property type="entry name" value="MTHFS_bact"/>
    <property type="match status" value="1"/>
</dbReference>
<organism evidence="7 8">
    <name type="scientific">Pleodorina starrii</name>
    <dbReference type="NCBI Taxonomy" id="330485"/>
    <lineage>
        <taxon>Eukaryota</taxon>
        <taxon>Viridiplantae</taxon>
        <taxon>Chlorophyta</taxon>
        <taxon>core chlorophytes</taxon>
        <taxon>Chlorophyceae</taxon>
        <taxon>CS clade</taxon>
        <taxon>Chlamydomonadales</taxon>
        <taxon>Volvocaceae</taxon>
        <taxon>Pleodorina</taxon>
    </lineage>
</organism>
<dbReference type="GO" id="GO:0030272">
    <property type="term" value="F:5-formyltetrahydrofolate cyclo-ligase activity"/>
    <property type="evidence" value="ECO:0007669"/>
    <property type="project" value="UniProtKB-EC"/>
</dbReference>
<proteinExistence type="inferred from homology"/>
<dbReference type="GO" id="GO:0005739">
    <property type="term" value="C:mitochondrion"/>
    <property type="evidence" value="ECO:0007669"/>
    <property type="project" value="TreeGrafter"/>
</dbReference>
<dbReference type="GO" id="GO:0046872">
    <property type="term" value="F:metal ion binding"/>
    <property type="evidence" value="ECO:0007669"/>
    <property type="project" value="UniProtKB-KW"/>
</dbReference>
<keyword evidence="6" id="KW-0460">Magnesium</keyword>
<dbReference type="InterPro" id="IPR037171">
    <property type="entry name" value="NagB/RpiA_transferase-like"/>
</dbReference>
<comment type="caution">
    <text evidence="7">The sequence shown here is derived from an EMBL/GenBank/DDBJ whole genome shotgun (WGS) entry which is preliminary data.</text>
</comment>
<dbReference type="Proteomes" id="UP001165080">
    <property type="component" value="Unassembled WGS sequence"/>
</dbReference>
<dbReference type="InterPro" id="IPR002698">
    <property type="entry name" value="FTHF_cligase"/>
</dbReference>
<evidence type="ECO:0000256" key="2">
    <source>
        <dbReference type="ARBA" id="ARBA00022741"/>
    </source>
</evidence>